<accession>A0A4Y2D708</accession>
<organism evidence="1 2">
    <name type="scientific">Araneus ventricosus</name>
    <name type="common">Orbweaver spider</name>
    <name type="synonym">Epeira ventricosa</name>
    <dbReference type="NCBI Taxonomy" id="182803"/>
    <lineage>
        <taxon>Eukaryota</taxon>
        <taxon>Metazoa</taxon>
        <taxon>Ecdysozoa</taxon>
        <taxon>Arthropoda</taxon>
        <taxon>Chelicerata</taxon>
        <taxon>Arachnida</taxon>
        <taxon>Araneae</taxon>
        <taxon>Araneomorphae</taxon>
        <taxon>Entelegynae</taxon>
        <taxon>Araneoidea</taxon>
        <taxon>Araneidae</taxon>
        <taxon>Araneus</taxon>
    </lineage>
</organism>
<evidence type="ECO:0000313" key="1">
    <source>
        <dbReference type="EMBL" id="GBM12049.1"/>
    </source>
</evidence>
<name>A0A4Y2D708_ARAVE</name>
<sequence>MPEKLNHYGKLHYYNDSNVLWVLNSPLTCQHIENIKTETLKMPFKQKSCKRIKKKKSSYIRRFKDLMASRNIYAKSEENRIKRFGLVCVTNLQTSTKLSLHFQAVEFKQKPCFVQRALPVLISRYRE</sequence>
<reference evidence="1 2" key="1">
    <citation type="journal article" date="2019" name="Sci. Rep.">
        <title>Orb-weaving spider Araneus ventricosus genome elucidates the spidroin gene catalogue.</title>
        <authorList>
            <person name="Kono N."/>
            <person name="Nakamura H."/>
            <person name="Ohtoshi R."/>
            <person name="Moran D.A.P."/>
            <person name="Shinohara A."/>
            <person name="Yoshida Y."/>
            <person name="Fujiwara M."/>
            <person name="Mori M."/>
            <person name="Tomita M."/>
            <person name="Arakawa K."/>
        </authorList>
    </citation>
    <scope>NUCLEOTIDE SEQUENCE [LARGE SCALE GENOMIC DNA]</scope>
</reference>
<dbReference type="EMBL" id="BGPR01241733">
    <property type="protein sequence ID" value="GBM12049.1"/>
    <property type="molecule type" value="Genomic_DNA"/>
</dbReference>
<gene>
    <name evidence="1" type="ORF">AVEN_84510_1</name>
</gene>
<proteinExistence type="predicted"/>
<evidence type="ECO:0000313" key="2">
    <source>
        <dbReference type="Proteomes" id="UP000499080"/>
    </source>
</evidence>
<comment type="caution">
    <text evidence="1">The sequence shown here is derived from an EMBL/GenBank/DDBJ whole genome shotgun (WGS) entry which is preliminary data.</text>
</comment>
<dbReference type="Proteomes" id="UP000499080">
    <property type="component" value="Unassembled WGS sequence"/>
</dbReference>
<protein>
    <submittedName>
        <fullName evidence="1">Uncharacterized protein</fullName>
    </submittedName>
</protein>
<dbReference type="AlphaFoldDB" id="A0A4Y2D708"/>
<keyword evidence="2" id="KW-1185">Reference proteome</keyword>